<evidence type="ECO:0000256" key="1">
    <source>
        <dbReference type="ARBA" id="ARBA00038215"/>
    </source>
</evidence>
<name>A0A1T3CUE8_9HYPO</name>
<feature type="domain" description="Peptidase S12 Pab87-related C-terminal" evidence="3">
    <location>
        <begin position="422"/>
        <end position="520"/>
    </location>
</feature>
<keyword evidence="5" id="KW-1185">Reference proteome</keyword>
<dbReference type="SUPFAM" id="SSF56601">
    <property type="entry name" value="beta-lactamase/transpeptidase-like"/>
    <property type="match status" value="1"/>
</dbReference>
<reference evidence="4 5" key="1">
    <citation type="submission" date="2016-04" db="EMBL/GenBank/DDBJ databases">
        <title>Multiple horizontal gene transfer events from other fungi enriched the ability of the initially mycotrophic fungus Trichoderma (Ascomycota) to feed on dead plant biomass.</title>
        <authorList>
            <person name="Atanasova L."/>
            <person name="Chenthamara K."/>
            <person name="Zhang J."/>
            <person name="Grujic M."/>
            <person name="Henrissat B."/>
            <person name="Kuo A."/>
            <person name="Aertz A."/>
            <person name="Salamov A."/>
            <person name="Lipzen A."/>
            <person name="Labutti K."/>
            <person name="Barry K."/>
            <person name="Miao Y."/>
            <person name="Rahimi M.J."/>
            <person name="Shen Q."/>
            <person name="Grigoriev I.V."/>
            <person name="Kubicek C.P."/>
            <person name="Druzhinina I.S."/>
        </authorList>
    </citation>
    <scope>NUCLEOTIDE SEQUENCE [LARGE SCALE GENOMIC DNA]</scope>
    <source>
        <strain evidence="4 5">NJAU 4742</strain>
    </source>
</reference>
<accession>A0A1T3CUE8</accession>
<dbReference type="InterPro" id="IPR050491">
    <property type="entry name" value="AmpC-like"/>
</dbReference>
<dbReference type="InterPro" id="IPR021860">
    <property type="entry name" value="Peptidase_S12_Pab87-rel_C"/>
</dbReference>
<dbReference type="Proteomes" id="UP000191004">
    <property type="component" value="Unassembled WGS sequence"/>
</dbReference>
<dbReference type="AlphaFoldDB" id="A0A1T3CUE8"/>
<dbReference type="Pfam" id="PF11954">
    <property type="entry name" value="DUF3471"/>
    <property type="match status" value="1"/>
</dbReference>
<dbReference type="Gene3D" id="2.40.128.600">
    <property type="match status" value="1"/>
</dbReference>
<dbReference type="OrthoDB" id="5946976at2759"/>
<comment type="caution">
    <text evidence="4">The sequence shown here is derived from an EMBL/GenBank/DDBJ whole genome shotgun (WGS) entry which is preliminary data.</text>
</comment>
<dbReference type="InterPro" id="IPR001466">
    <property type="entry name" value="Beta-lactam-related"/>
</dbReference>
<sequence length="533" mass="59069">MSDLPPRLDHLGPSIEKLMKIGGTPGVSIGVLYGDKPAYVAQYGVRNVEAALPIDHETVFTAGSLTKALTAAAMGIIIDEGQATWDTLVKDVLPSFKSRDETLQNHATLTDILSHRTGMSWADNLWIGTASNVLISSEDAMKYINNQTLLLPFRAQFAYSNLCYELAGHVIEALSGQSYFDFVQTRIFDPLGMSRTFLKTPPASIDNRASCYNTLDDLSAVPIPCAKTGDDWFGGPTGGLRSCVRDLLKLYRAFLTSYNDQFSSGKSSTEGSPLKQVTHLMSAKIPMDQPSRNEASYALGWGRVQLLGKMGQIGINPGLLPNEMPTIAKGVPGQLVIFHQGSLPGALTIAILVPDKDVAIVVLTNSLALNDVPDWIGQLILEEVLKVPPSERVDFIKSAEASVPENLRWYPELIKELKDTRKNDTVARDLEEYVGTYWDDIRTFKIVVTLEQGKLHWAFQGLDSEKFELNHYEDDTFLWLAPRNELSRRGRWVGSDQGPDFWKAKFKAASDAKVDKLYWSHDQGVPPVEYTKE</sequence>
<dbReference type="EMBL" id="LVVK01000006">
    <property type="protein sequence ID" value="OPB44703.1"/>
    <property type="molecule type" value="Genomic_DNA"/>
</dbReference>
<proteinExistence type="inferred from homology"/>
<dbReference type="InterPro" id="IPR012338">
    <property type="entry name" value="Beta-lactam/transpept-like"/>
</dbReference>
<evidence type="ECO:0008006" key="6">
    <source>
        <dbReference type="Google" id="ProtNLM"/>
    </source>
</evidence>
<dbReference type="Pfam" id="PF00144">
    <property type="entry name" value="Beta-lactamase"/>
    <property type="match status" value="1"/>
</dbReference>
<evidence type="ECO:0000259" key="2">
    <source>
        <dbReference type="Pfam" id="PF00144"/>
    </source>
</evidence>
<comment type="similarity">
    <text evidence="1">Belongs to the peptidase S12 family.</text>
</comment>
<dbReference type="PANTHER" id="PTHR46825:SF14">
    <property type="entry name" value="BETA-LACTAMASE-RELATED DOMAIN-CONTAINING PROTEIN"/>
    <property type="match status" value="1"/>
</dbReference>
<evidence type="ECO:0000259" key="3">
    <source>
        <dbReference type="Pfam" id="PF11954"/>
    </source>
</evidence>
<gene>
    <name evidence="4" type="ORF">A0O28_0088400</name>
</gene>
<dbReference type="Gene3D" id="3.40.710.10">
    <property type="entry name" value="DD-peptidase/beta-lactamase superfamily"/>
    <property type="match status" value="1"/>
</dbReference>
<dbReference type="PANTHER" id="PTHR46825">
    <property type="entry name" value="D-ALANYL-D-ALANINE-CARBOXYPEPTIDASE/ENDOPEPTIDASE AMPH"/>
    <property type="match status" value="1"/>
</dbReference>
<evidence type="ECO:0000313" key="5">
    <source>
        <dbReference type="Proteomes" id="UP000191004"/>
    </source>
</evidence>
<evidence type="ECO:0000313" key="4">
    <source>
        <dbReference type="EMBL" id="OPB44703.1"/>
    </source>
</evidence>
<feature type="domain" description="Beta-lactamase-related" evidence="2">
    <location>
        <begin position="15"/>
        <end position="369"/>
    </location>
</feature>
<protein>
    <recommendedName>
        <fullName evidence="6">Beta-lactamase-related domain-containing protein</fullName>
    </recommendedName>
</protein>
<organism evidence="4 5">
    <name type="scientific">Trichoderma guizhouense</name>
    <dbReference type="NCBI Taxonomy" id="1491466"/>
    <lineage>
        <taxon>Eukaryota</taxon>
        <taxon>Fungi</taxon>
        <taxon>Dikarya</taxon>
        <taxon>Ascomycota</taxon>
        <taxon>Pezizomycotina</taxon>
        <taxon>Sordariomycetes</taxon>
        <taxon>Hypocreomycetidae</taxon>
        <taxon>Hypocreales</taxon>
        <taxon>Hypocreaceae</taxon>
        <taxon>Trichoderma</taxon>
    </lineage>
</organism>